<keyword evidence="2" id="KW-1185">Reference proteome</keyword>
<dbReference type="EMBL" id="LPUY01000008">
    <property type="protein sequence ID" value="KUP94976.1"/>
    <property type="molecule type" value="Genomic_DNA"/>
</dbReference>
<dbReference type="PANTHER" id="PTHR37950:SF1">
    <property type="entry name" value="4-HYDROXYPHENYLACETATE CATABOLISM PROTEIN"/>
    <property type="match status" value="1"/>
</dbReference>
<dbReference type="RefSeq" id="WP_068239699.1">
    <property type="nucleotide sequence ID" value="NZ_LPUY01000008.1"/>
</dbReference>
<dbReference type="SUPFAM" id="SSF55331">
    <property type="entry name" value="Tautomerase/MIF"/>
    <property type="match status" value="1"/>
</dbReference>
<dbReference type="PANTHER" id="PTHR37950">
    <property type="entry name" value="4-HYDROXYPHENYLACETATE CATABOLISM PROTEIN"/>
    <property type="match status" value="1"/>
</dbReference>
<dbReference type="PATRIC" id="fig|1768241.3.peg.313"/>
<gene>
    <name evidence="1" type="primary">hpcD</name>
    <name evidence="1" type="ORF">TRIHO_03130</name>
</gene>
<keyword evidence="1" id="KW-0413">Isomerase</keyword>
<dbReference type="InterPro" id="IPR014347">
    <property type="entry name" value="Tautomerase/MIF_sf"/>
</dbReference>
<dbReference type="GO" id="GO:0008704">
    <property type="term" value="F:5-carboxymethyl-2-hydroxymuconate delta-isomerase activity"/>
    <property type="evidence" value="ECO:0007669"/>
    <property type="project" value="UniProtKB-EC"/>
</dbReference>
<dbReference type="EC" id="5.3.3.10" evidence="1"/>
<name>A0A132C379_9RHOB</name>
<protein>
    <submittedName>
        <fullName evidence="1">5-carboxymethyl-2-hydroxymuconate delta-isomerase</fullName>
        <ecNumber evidence="1">5.3.3.10</ecNumber>
    </submittedName>
</protein>
<dbReference type="OrthoDB" id="9814215at2"/>
<proteinExistence type="predicted"/>
<evidence type="ECO:0000313" key="1">
    <source>
        <dbReference type="EMBL" id="KUP94976.1"/>
    </source>
</evidence>
<organism evidence="1 2">
    <name type="scientific">Tritonibacter horizontis</name>
    <dbReference type="NCBI Taxonomy" id="1768241"/>
    <lineage>
        <taxon>Bacteria</taxon>
        <taxon>Pseudomonadati</taxon>
        <taxon>Pseudomonadota</taxon>
        <taxon>Alphaproteobacteria</taxon>
        <taxon>Rhodobacterales</taxon>
        <taxon>Paracoccaceae</taxon>
        <taxon>Tritonibacter</taxon>
    </lineage>
</organism>
<dbReference type="Proteomes" id="UP000068382">
    <property type="component" value="Unassembled WGS sequence"/>
</dbReference>
<dbReference type="CDD" id="cd00580">
    <property type="entry name" value="CHMI"/>
    <property type="match status" value="1"/>
</dbReference>
<dbReference type="Pfam" id="PF02962">
    <property type="entry name" value="CHMI"/>
    <property type="match status" value="1"/>
</dbReference>
<dbReference type="Gene3D" id="3.30.429.10">
    <property type="entry name" value="Macrophage Migration Inhibitory Factor"/>
    <property type="match status" value="1"/>
</dbReference>
<dbReference type="AlphaFoldDB" id="A0A132C379"/>
<comment type="caution">
    <text evidence="1">The sequence shown here is derived from an EMBL/GenBank/DDBJ whole genome shotgun (WGS) entry which is preliminary data.</text>
</comment>
<dbReference type="InterPro" id="IPR004220">
    <property type="entry name" value="5-COMe_2-OHmuconate_Isoase"/>
</dbReference>
<evidence type="ECO:0000313" key="2">
    <source>
        <dbReference type="Proteomes" id="UP000068382"/>
    </source>
</evidence>
<reference evidence="1 2" key="1">
    <citation type="submission" date="2015-12" db="EMBL/GenBank/DDBJ databases">
        <title>Genome sequence of the marine Rhodobacteraceae strain O3.65, Candidatus Tritonibacter horizontis.</title>
        <authorList>
            <person name="Poehlein A."/>
            <person name="Giebel H.A."/>
            <person name="Voget S."/>
            <person name="Brinkhoff T."/>
        </authorList>
    </citation>
    <scope>NUCLEOTIDE SEQUENCE [LARGE SCALE GENOMIC DNA]</scope>
    <source>
        <strain evidence="1 2">O3.65</strain>
    </source>
</reference>
<accession>A0A132C379</accession>
<sequence>MPHFQLEYSSNLEGAVNIGALCEAIRAEAAQIETFPTAGIRVRAIRVDHVAMADGDPKHGFIDLSIRLRAGRPLDVKKDAVNRIFAVLKLFMAPVMATRSIALSAEMRDIDADLSPKFGTVRDHLEGPV</sequence>